<keyword evidence="1" id="KW-1133">Transmembrane helix</keyword>
<accession>A0ABS6JH77</accession>
<name>A0ABS6JH77_9BACI</name>
<keyword evidence="1" id="KW-0472">Membrane</keyword>
<gene>
    <name evidence="2" type="ORF">KS419_10680</name>
</gene>
<keyword evidence="1" id="KW-0812">Transmembrane</keyword>
<dbReference type="InterPro" id="IPR024232">
    <property type="entry name" value="SpoIIIAH"/>
</dbReference>
<dbReference type="RefSeq" id="WP_217066397.1">
    <property type="nucleotide sequence ID" value="NZ_JAHQCS010000095.1"/>
</dbReference>
<reference evidence="2 3" key="1">
    <citation type="submission" date="2021-06" db="EMBL/GenBank/DDBJ databases">
        <title>Bacillus sp. RD4P76, an endophyte from a halophyte.</title>
        <authorList>
            <person name="Sun J.-Q."/>
        </authorList>
    </citation>
    <scope>NUCLEOTIDE SEQUENCE [LARGE SCALE GENOMIC DNA]</scope>
    <source>
        <strain evidence="2 3">CGMCC 1.15917</strain>
    </source>
</reference>
<evidence type="ECO:0000256" key="1">
    <source>
        <dbReference type="SAM" id="Phobius"/>
    </source>
</evidence>
<dbReference type="EMBL" id="JAHQCS010000095">
    <property type="protein sequence ID" value="MBU9712207.1"/>
    <property type="molecule type" value="Genomic_DNA"/>
</dbReference>
<dbReference type="Proteomes" id="UP000784880">
    <property type="component" value="Unassembled WGS sequence"/>
</dbReference>
<dbReference type="Pfam" id="PF12685">
    <property type="entry name" value="SpoIIIAH"/>
    <property type="match status" value="1"/>
</dbReference>
<organism evidence="2 3">
    <name type="scientific">Evansella tamaricis</name>
    <dbReference type="NCBI Taxonomy" id="2069301"/>
    <lineage>
        <taxon>Bacteria</taxon>
        <taxon>Bacillati</taxon>
        <taxon>Bacillota</taxon>
        <taxon>Bacilli</taxon>
        <taxon>Bacillales</taxon>
        <taxon>Bacillaceae</taxon>
        <taxon>Evansella</taxon>
    </lineage>
</organism>
<evidence type="ECO:0000313" key="2">
    <source>
        <dbReference type="EMBL" id="MBU9712207.1"/>
    </source>
</evidence>
<protein>
    <submittedName>
        <fullName evidence="2">SpoIIIAH-like family protein</fullName>
    </submittedName>
</protein>
<proteinExistence type="predicted"/>
<comment type="caution">
    <text evidence="2">The sequence shown here is derived from an EMBL/GenBank/DDBJ whole genome shotgun (WGS) entry which is preliminary data.</text>
</comment>
<sequence length="199" mass="22850">MVLKRQTVWLLTMLSLIVVLSVYYISMDRIDNQHALDGEMEETEEQQGDLEELEDWFDSEDVTFIELDDVEDVLGDGSLTQLSVDEMFTQIRLQRQDSRGRMREGIVDVIASSESNPELQSQAFDQYSVLETLAQKEEMIETVLRSKGYEDALVIADESDVKIYVKADELSREQTVEIMSLAYDHLGDRRVRVGFQPGN</sequence>
<feature type="transmembrane region" description="Helical" evidence="1">
    <location>
        <begin position="7"/>
        <end position="26"/>
    </location>
</feature>
<evidence type="ECO:0000313" key="3">
    <source>
        <dbReference type="Proteomes" id="UP000784880"/>
    </source>
</evidence>
<keyword evidence="3" id="KW-1185">Reference proteome</keyword>